<proteinExistence type="predicted"/>
<protein>
    <submittedName>
        <fullName evidence="1">Uncharacterized protein</fullName>
    </submittedName>
</protein>
<evidence type="ECO:0000313" key="1">
    <source>
        <dbReference type="EMBL" id="AFL69757.1"/>
    </source>
</evidence>
<dbReference type="AlphaFoldDB" id="I3Y0N3"/>
<dbReference type="PATRIC" id="fig|760154.4.peg.2489"/>
<sequence length="287" mass="32506">MSPLRSHLLSLVSHLNVVNGYNKFPIFDPVENVFTGEFVFIPFYAPNNNNPIFFYNLEFWLTGQGGLTGVSPPLFAIRYDDVYALCRHTPYTYGPLFPPSFSSVEDTSVYVNGEHHFDSSLDSAYSFLFDCVNPYTSGNVGHNGFNTFFTKTFYFDKYPNSTAIRWHYEMFDFFCFADGIECCYSDFSPIVKNLGATPSPVQLENLKQICYLLGVDTAENGLKECELMKEYLKRLNQILGGSPYVEPNDNLKSICNLLGVDSAENGLKECELSKDYVKRISKMLGAE</sequence>
<dbReference type="HOGENOM" id="CLU_969519_0_0_7"/>
<name>I3Y0N3_SULBS</name>
<organism evidence="1 2">
    <name type="scientific">Sulfurospirillum barnesii (strain ATCC 700032 / DSM 10660 / SES-3)</name>
    <dbReference type="NCBI Taxonomy" id="760154"/>
    <lineage>
        <taxon>Bacteria</taxon>
        <taxon>Pseudomonadati</taxon>
        <taxon>Campylobacterota</taxon>
        <taxon>Epsilonproteobacteria</taxon>
        <taxon>Campylobacterales</taxon>
        <taxon>Sulfurospirillaceae</taxon>
        <taxon>Sulfurospirillum</taxon>
    </lineage>
</organism>
<accession>I3Y0N3</accession>
<dbReference type="KEGG" id="sba:Sulba_2490"/>
<keyword evidence="2" id="KW-1185">Reference proteome</keyword>
<dbReference type="Proteomes" id="UP000006176">
    <property type="component" value="Chromosome"/>
</dbReference>
<gene>
    <name evidence="1" type="ordered locus">Sulba_2490</name>
</gene>
<evidence type="ECO:0000313" key="2">
    <source>
        <dbReference type="Proteomes" id="UP000006176"/>
    </source>
</evidence>
<dbReference type="STRING" id="760154.Sulba_2490"/>
<reference evidence="1 2" key="1">
    <citation type="submission" date="2012-06" db="EMBL/GenBank/DDBJ databases">
        <title>Complete sequence of Sulfurospirillum barnesii SES-3.</title>
        <authorList>
            <consortium name="US DOE Joint Genome Institute"/>
            <person name="Lucas S."/>
            <person name="Han J."/>
            <person name="Lapidus A."/>
            <person name="Cheng J.-F."/>
            <person name="Goodwin L."/>
            <person name="Pitluck S."/>
            <person name="Peters L."/>
            <person name="Ovchinnikova G."/>
            <person name="Lu M."/>
            <person name="Detter J.C."/>
            <person name="Han C."/>
            <person name="Tapia R."/>
            <person name="Land M."/>
            <person name="Hauser L."/>
            <person name="Kyrpides N."/>
            <person name="Ivanova N."/>
            <person name="Pagani I."/>
            <person name="Stolz J."/>
            <person name="Arkin A."/>
            <person name="Dehal P."/>
            <person name="Oremland R."/>
            <person name="Saltikov C."/>
            <person name="Basu P."/>
            <person name="Hollibaugh J."/>
            <person name="Newman D."/>
            <person name="Stolyar S."/>
            <person name="Hazen T."/>
            <person name="Woyke T."/>
        </authorList>
    </citation>
    <scope>NUCLEOTIDE SEQUENCE [LARGE SCALE GENOMIC DNA]</scope>
    <source>
        <strain evidence="2">ATCC 700032 / DSM 10660 / SES-3</strain>
    </source>
</reference>
<dbReference type="EMBL" id="CP003333">
    <property type="protein sequence ID" value="AFL69757.1"/>
    <property type="molecule type" value="Genomic_DNA"/>
</dbReference>